<name>A0A0A9F2I9_ARUDO</name>
<dbReference type="AlphaFoldDB" id="A0A0A9F2I9"/>
<reference evidence="1" key="1">
    <citation type="submission" date="2014-09" db="EMBL/GenBank/DDBJ databases">
        <authorList>
            <person name="Magalhaes I.L.F."/>
            <person name="Oliveira U."/>
            <person name="Santos F.R."/>
            <person name="Vidigal T.H.D.A."/>
            <person name="Brescovit A.D."/>
            <person name="Santos A.J."/>
        </authorList>
    </citation>
    <scope>NUCLEOTIDE SEQUENCE</scope>
    <source>
        <tissue evidence="1">Shoot tissue taken approximately 20 cm above the soil surface</tissue>
    </source>
</reference>
<proteinExistence type="predicted"/>
<dbReference type="EMBL" id="GBRH01190666">
    <property type="protein sequence ID" value="JAE07230.1"/>
    <property type="molecule type" value="Transcribed_RNA"/>
</dbReference>
<sequence length="53" mass="6309">MQGILWETIRILSNAIKMEQKLFTERYQELASIENISTQIQDLVNDYIFFISI</sequence>
<accession>A0A0A9F2I9</accession>
<organism evidence="1">
    <name type="scientific">Arundo donax</name>
    <name type="common">Giant reed</name>
    <name type="synonym">Donax arundinaceus</name>
    <dbReference type="NCBI Taxonomy" id="35708"/>
    <lineage>
        <taxon>Eukaryota</taxon>
        <taxon>Viridiplantae</taxon>
        <taxon>Streptophyta</taxon>
        <taxon>Embryophyta</taxon>
        <taxon>Tracheophyta</taxon>
        <taxon>Spermatophyta</taxon>
        <taxon>Magnoliopsida</taxon>
        <taxon>Liliopsida</taxon>
        <taxon>Poales</taxon>
        <taxon>Poaceae</taxon>
        <taxon>PACMAD clade</taxon>
        <taxon>Arundinoideae</taxon>
        <taxon>Arundineae</taxon>
        <taxon>Arundo</taxon>
    </lineage>
</organism>
<protein>
    <submittedName>
        <fullName evidence="1">Uncharacterized protein</fullName>
    </submittedName>
</protein>
<evidence type="ECO:0000313" key="1">
    <source>
        <dbReference type="EMBL" id="JAE07230.1"/>
    </source>
</evidence>
<reference evidence="1" key="2">
    <citation type="journal article" date="2015" name="Data Brief">
        <title>Shoot transcriptome of the giant reed, Arundo donax.</title>
        <authorList>
            <person name="Barrero R.A."/>
            <person name="Guerrero F.D."/>
            <person name="Moolhuijzen P."/>
            <person name="Goolsby J.A."/>
            <person name="Tidwell J."/>
            <person name="Bellgard S.E."/>
            <person name="Bellgard M.I."/>
        </authorList>
    </citation>
    <scope>NUCLEOTIDE SEQUENCE</scope>
    <source>
        <tissue evidence="1">Shoot tissue taken approximately 20 cm above the soil surface</tissue>
    </source>
</reference>